<proteinExistence type="predicted"/>
<protein>
    <submittedName>
        <fullName evidence="1">Uncharacterized protein</fullName>
    </submittedName>
</protein>
<reference evidence="1 2" key="1">
    <citation type="journal article" date="2024" name="G3 (Bethesda)">
        <title>Genome assembly of Hibiscus sabdariffa L. provides insights into metabolisms of medicinal natural products.</title>
        <authorList>
            <person name="Kim T."/>
        </authorList>
    </citation>
    <scope>NUCLEOTIDE SEQUENCE [LARGE SCALE GENOMIC DNA]</scope>
    <source>
        <strain evidence="1">TK-2024</strain>
        <tissue evidence="1">Old leaves</tissue>
    </source>
</reference>
<comment type="caution">
    <text evidence="1">The sequence shown here is derived from an EMBL/GenBank/DDBJ whole genome shotgun (WGS) entry which is preliminary data.</text>
</comment>
<evidence type="ECO:0000313" key="2">
    <source>
        <dbReference type="Proteomes" id="UP001396334"/>
    </source>
</evidence>
<evidence type="ECO:0000313" key="1">
    <source>
        <dbReference type="EMBL" id="KAK8997346.1"/>
    </source>
</evidence>
<sequence>MDGFSDDGRDFMQTEACTYNTESLIGARDIYLTIEFDGLDEAPYAQHATDFRHVLVWKTTLVQVLDTDRLRFDEILYEKKKSANLEQSYNEINFCPSQICRICLVYLHVFSSYRHYNCECRPFSTAFLLSTRFLSCITYFGTWHSMLVQSMQSPLKLNLLPRSRNLE</sequence>
<name>A0ABR2Q9L3_9ROSI</name>
<keyword evidence="2" id="KW-1185">Reference proteome</keyword>
<organism evidence="1 2">
    <name type="scientific">Hibiscus sabdariffa</name>
    <name type="common">roselle</name>
    <dbReference type="NCBI Taxonomy" id="183260"/>
    <lineage>
        <taxon>Eukaryota</taxon>
        <taxon>Viridiplantae</taxon>
        <taxon>Streptophyta</taxon>
        <taxon>Embryophyta</taxon>
        <taxon>Tracheophyta</taxon>
        <taxon>Spermatophyta</taxon>
        <taxon>Magnoliopsida</taxon>
        <taxon>eudicotyledons</taxon>
        <taxon>Gunneridae</taxon>
        <taxon>Pentapetalae</taxon>
        <taxon>rosids</taxon>
        <taxon>malvids</taxon>
        <taxon>Malvales</taxon>
        <taxon>Malvaceae</taxon>
        <taxon>Malvoideae</taxon>
        <taxon>Hibiscus</taxon>
    </lineage>
</organism>
<accession>A0ABR2Q9L3</accession>
<dbReference type="Proteomes" id="UP001396334">
    <property type="component" value="Unassembled WGS sequence"/>
</dbReference>
<gene>
    <name evidence="1" type="ORF">V6N11_020827</name>
</gene>
<dbReference type="EMBL" id="JBBPBN010000043">
    <property type="protein sequence ID" value="KAK8997346.1"/>
    <property type="molecule type" value="Genomic_DNA"/>
</dbReference>